<dbReference type="Gene3D" id="3.30.460.20">
    <property type="entry name" value="CorA soluble domain-like"/>
    <property type="match status" value="1"/>
</dbReference>
<evidence type="ECO:0000313" key="9">
    <source>
        <dbReference type="Proteomes" id="UP000799772"/>
    </source>
</evidence>
<feature type="transmembrane region" description="Helical" evidence="7">
    <location>
        <begin position="624"/>
        <end position="645"/>
    </location>
</feature>
<organism evidence="8 9">
    <name type="scientific">Rhizodiscina lignyota</name>
    <dbReference type="NCBI Taxonomy" id="1504668"/>
    <lineage>
        <taxon>Eukaryota</taxon>
        <taxon>Fungi</taxon>
        <taxon>Dikarya</taxon>
        <taxon>Ascomycota</taxon>
        <taxon>Pezizomycotina</taxon>
        <taxon>Dothideomycetes</taxon>
        <taxon>Pleosporomycetidae</taxon>
        <taxon>Aulographales</taxon>
        <taxon>Rhizodiscinaceae</taxon>
        <taxon>Rhizodiscina</taxon>
    </lineage>
</organism>
<evidence type="ECO:0000256" key="4">
    <source>
        <dbReference type="ARBA" id="ARBA00022989"/>
    </source>
</evidence>
<feature type="compositionally biased region" description="Acidic residues" evidence="6">
    <location>
        <begin position="204"/>
        <end position="213"/>
    </location>
</feature>
<evidence type="ECO:0000256" key="2">
    <source>
        <dbReference type="ARBA" id="ARBA00009765"/>
    </source>
</evidence>
<keyword evidence="4 7" id="KW-1133">Transmembrane helix</keyword>
<accession>A0A9P4IA20</accession>
<dbReference type="Proteomes" id="UP000799772">
    <property type="component" value="Unassembled WGS sequence"/>
</dbReference>
<feature type="compositionally biased region" description="Basic and acidic residues" evidence="6">
    <location>
        <begin position="147"/>
        <end position="156"/>
    </location>
</feature>
<dbReference type="InterPro" id="IPR002523">
    <property type="entry name" value="MgTranspt_CorA/ZnTranspt_ZntB"/>
</dbReference>
<dbReference type="FunFam" id="1.20.58.340:FF:000027">
    <property type="entry name" value="CorA family metal ion transporter (Eurofung)"/>
    <property type="match status" value="1"/>
</dbReference>
<evidence type="ECO:0000313" key="8">
    <source>
        <dbReference type="EMBL" id="KAF2095149.1"/>
    </source>
</evidence>
<evidence type="ECO:0000256" key="7">
    <source>
        <dbReference type="SAM" id="Phobius"/>
    </source>
</evidence>
<comment type="similarity">
    <text evidence="2">Belongs to the CorA metal ion transporter (MIT) (TC 1.A.35) family.</text>
</comment>
<name>A0A9P4IA20_9PEZI</name>
<sequence length="651" mass="72939">MGDSPRSELFEEGLSPTAIVDLDDHRFQPSSMPRTNTMESHNRSPMRRGTIGSNAERPDLLYSASETQAIQWNGITVRDFPEHAIADDGKSVMSQKSTSEGRRGSVVGRRSTFRRAPEHVASGPSKSRTSSMSSRSISPPNSVEAFAESRRRDRSGTLRSQVPSDTDLPLYRTQSGGTHRRRPTFSDNRSVTRSVASSRHSSAEEDVCYPQEEEQGKAGPIDFEELDEFVAEQRAEAEASRLLRSPVMNGAPKILTTAPSPDARPIEVDLDEEKQEEEQSEETPQAQEETNTISAPNEPPLAKPFWAFFSSDMDDTVYSPTFHGLLADGETSRDLFQRSVEGGVWWLDMLNPSEEEVTVMCKAFGIHPLTREDITTQETREKVELFRTYYFVCFRSFYQTDKHDENYLEPVNVYVVVFREGLLTFTYNANPHAMNVRKRIGRLRDYMQLSSDWICYALIDDIVDSFAPVIHDIELQTESIEDDVFTARAADSRAILRAIGESRKRVMSLLRLLGGKADVIKGFAKRCNENYSIAPHGDVGMYLSDIQDHVVTMIGNLSHFEKMLSRSHSNYLAQIQVDSISQGNKVQDTLGKVTLVATILVPLNLVTGLFGMNVNVPGGGVDGLGWWFGILGMIAFFVICCMCIARRKKLI</sequence>
<feature type="region of interest" description="Disordered" evidence="6">
    <location>
        <begin position="86"/>
        <end position="220"/>
    </location>
</feature>
<dbReference type="AlphaFoldDB" id="A0A9P4IA20"/>
<dbReference type="InterPro" id="IPR045861">
    <property type="entry name" value="CorA_cytoplasmic_dom"/>
</dbReference>
<keyword evidence="5 7" id="KW-0472">Membrane</keyword>
<keyword evidence="9" id="KW-1185">Reference proteome</keyword>
<dbReference type="OrthoDB" id="29879at2759"/>
<dbReference type="SUPFAM" id="SSF143865">
    <property type="entry name" value="CorA soluble domain-like"/>
    <property type="match status" value="1"/>
</dbReference>
<evidence type="ECO:0000256" key="6">
    <source>
        <dbReference type="SAM" id="MobiDB-lite"/>
    </source>
</evidence>
<feature type="compositionally biased region" description="Low complexity" evidence="6">
    <location>
        <begin position="122"/>
        <end position="142"/>
    </location>
</feature>
<feature type="compositionally biased region" description="Polar residues" evidence="6">
    <location>
        <begin position="28"/>
        <end position="39"/>
    </location>
</feature>
<dbReference type="Pfam" id="PF01544">
    <property type="entry name" value="CorA"/>
    <property type="match status" value="1"/>
</dbReference>
<gene>
    <name evidence="8" type="ORF">NA57DRAFT_45261</name>
</gene>
<evidence type="ECO:0000256" key="3">
    <source>
        <dbReference type="ARBA" id="ARBA00022692"/>
    </source>
</evidence>
<feature type="compositionally biased region" description="Polar residues" evidence="6">
    <location>
        <begin position="185"/>
        <end position="200"/>
    </location>
</feature>
<proteinExistence type="inferred from homology"/>
<dbReference type="SUPFAM" id="SSF144083">
    <property type="entry name" value="Magnesium transport protein CorA, transmembrane region"/>
    <property type="match status" value="1"/>
</dbReference>
<evidence type="ECO:0000256" key="1">
    <source>
        <dbReference type="ARBA" id="ARBA00004141"/>
    </source>
</evidence>
<dbReference type="PANTHER" id="PTHR21535:SF55">
    <property type="entry name" value="MAGNESIUM TRANSPORTER ALR1-RELATED"/>
    <property type="match status" value="1"/>
</dbReference>
<dbReference type="CDD" id="cd12829">
    <property type="entry name" value="Alr1p-like"/>
    <property type="match status" value="1"/>
</dbReference>
<feature type="compositionally biased region" description="Acidic residues" evidence="6">
    <location>
        <begin position="271"/>
        <end position="281"/>
    </location>
</feature>
<comment type="caution">
    <text evidence="8">The sequence shown here is derived from an EMBL/GenBank/DDBJ whole genome shotgun (WGS) entry which is preliminary data.</text>
</comment>
<dbReference type="GO" id="GO:0010961">
    <property type="term" value="P:intracellular magnesium ion homeostasis"/>
    <property type="evidence" value="ECO:0007669"/>
    <property type="project" value="TreeGrafter"/>
</dbReference>
<evidence type="ECO:0000256" key="5">
    <source>
        <dbReference type="ARBA" id="ARBA00023136"/>
    </source>
</evidence>
<dbReference type="EMBL" id="ML978132">
    <property type="protein sequence ID" value="KAF2095149.1"/>
    <property type="molecule type" value="Genomic_DNA"/>
</dbReference>
<dbReference type="Gene3D" id="1.20.58.340">
    <property type="entry name" value="Magnesium transport protein CorA, transmembrane region"/>
    <property type="match status" value="2"/>
</dbReference>
<protein>
    <submittedName>
        <fullName evidence="8">Cora-domain-containing protein</fullName>
    </submittedName>
</protein>
<dbReference type="GO" id="GO:0005886">
    <property type="term" value="C:plasma membrane"/>
    <property type="evidence" value="ECO:0007669"/>
    <property type="project" value="TreeGrafter"/>
</dbReference>
<reference evidence="8" key="1">
    <citation type="journal article" date="2020" name="Stud. Mycol.">
        <title>101 Dothideomycetes genomes: a test case for predicting lifestyles and emergence of pathogens.</title>
        <authorList>
            <person name="Haridas S."/>
            <person name="Albert R."/>
            <person name="Binder M."/>
            <person name="Bloem J."/>
            <person name="Labutti K."/>
            <person name="Salamov A."/>
            <person name="Andreopoulos B."/>
            <person name="Baker S."/>
            <person name="Barry K."/>
            <person name="Bills G."/>
            <person name="Bluhm B."/>
            <person name="Cannon C."/>
            <person name="Castanera R."/>
            <person name="Culley D."/>
            <person name="Daum C."/>
            <person name="Ezra D."/>
            <person name="Gonzalez J."/>
            <person name="Henrissat B."/>
            <person name="Kuo A."/>
            <person name="Liang C."/>
            <person name="Lipzen A."/>
            <person name="Lutzoni F."/>
            <person name="Magnuson J."/>
            <person name="Mondo S."/>
            <person name="Nolan M."/>
            <person name="Ohm R."/>
            <person name="Pangilinan J."/>
            <person name="Park H.-J."/>
            <person name="Ramirez L."/>
            <person name="Alfaro M."/>
            <person name="Sun H."/>
            <person name="Tritt A."/>
            <person name="Yoshinaga Y."/>
            <person name="Zwiers L.-H."/>
            <person name="Turgeon B."/>
            <person name="Goodwin S."/>
            <person name="Spatafora J."/>
            <person name="Crous P."/>
            <person name="Grigoriev I."/>
        </authorList>
    </citation>
    <scope>NUCLEOTIDE SEQUENCE</scope>
    <source>
        <strain evidence="8">CBS 133067</strain>
    </source>
</reference>
<dbReference type="InterPro" id="IPR045863">
    <property type="entry name" value="CorA_TM1_TM2"/>
</dbReference>
<dbReference type="PANTHER" id="PTHR21535">
    <property type="entry name" value="MAGNESIUM AND COBALT TRANSPORT PROTEIN/MITOCHONDRIAL IMPORT INNER MEMBRANE TRANSLOCASE SUBUNIT TIM8"/>
    <property type="match status" value="1"/>
</dbReference>
<keyword evidence="3 7" id="KW-0812">Transmembrane</keyword>
<feature type="region of interest" description="Disordered" evidence="6">
    <location>
        <begin position="1"/>
        <end position="57"/>
    </location>
</feature>
<comment type="subcellular location">
    <subcellularLocation>
        <location evidence="1">Membrane</location>
        <topology evidence="1">Multi-pass membrane protein</topology>
    </subcellularLocation>
</comment>
<dbReference type="GO" id="GO:0015095">
    <property type="term" value="F:magnesium ion transmembrane transporter activity"/>
    <property type="evidence" value="ECO:0007669"/>
    <property type="project" value="InterPro"/>
</dbReference>
<dbReference type="FunFam" id="1.20.58.340:FF:000008">
    <property type="entry name" value="CorA family metal ion transporter"/>
    <property type="match status" value="1"/>
</dbReference>
<dbReference type="InterPro" id="IPR044089">
    <property type="entry name" value="Alr1-like"/>
</dbReference>
<feature type="region of interest" description="Disordered" evidence="6">
    <location>
        <begin position="271"/>
        <end position="299"/>
    </location>
</feature>